<organism evidence="7 8">
    <name type="scientific">Cutaneotrichosporon spelunceum</name>
    <dbReference type="NCBI Taxonomy" id="1672016"/>
    <lineage>
        <taxon>Eukaryota</taxon>
        <taxon>Fungi</taxon>
        <taxon>Dikarya</taxon>
        <taxon>Basidiomycota</taxon>
        <taxon>Agaricomycotina</taxon>
        <taxon>Tremellomycetes</taxon>
        <taxon>Trichosporonales</taxon>
        <taxon>Trichosporonaceae</taxon>
        <taxon>Cutaneotrichosporon</taxon>
    </lineage>
</organism>
<accession>A0AAD3TZA6</accession>
<evidence type="ECO:0000313" key="8">
    <source>
        <dbReference type="Proteomes" id="UP001222932"/>
    </source>
</evidence>
<dbReference type="PROSITE" id="PS00463">
    <property type="entry name" value="ZN2_CY6_FUNGAL_1"/>
    <property type="match status" value="1"/>
</dbReference>
<dbReference type="SUPFAM" id="SSF57701">
    <property type="entry name" value="Zn2/Cys6 DNA-binding domain"/>
    <property type="match status" value="1"/>
</dbReference>
<dbReference type="EMBL" id="BTCM01000007">
    <property type="protein sequence ID" value="GMK59230.1"/>
    <property type="molecule type" value="Genomic_DNA"/>
</dbReference>
<evidence type="ECO:0000313" key="7">
    <source>
        <dbReference type="EMBL" id="GMK59230.1"/>
    </source>
</evidence>
<name>A0AAD3TZA6_9TREE</name>
<dbReference type="PROSITE" id="PS50048">
    <property type="entry name" value="ZN2_CY6_FUNGAL_2"/>
    <property type="match status" value="1"/>
</dbReference>
<evidence type="ECO:0000259" key="6">
    <source>
        <dbReference type="PROSITE" id="PS50048"/>
    </source>
</evidence>
<dbReference type="GO" id="GO:0003677">
    <property type="term" value="F:DNA binding"/>
    <property type="evidence" value="ECO:0007669"/>
    <property type="project" value="InterPro"/>
</dbReference>
<dbReference type="GO" id="GO:0006351">
    <property type="term" value="P:DNA-templated transcription"/>
    <property type="evidence" value="ECO:0007669"/>
    <property type="project" value="InterPro"/>
</dbReference>
<dbReference type="GO" id="GO:0008270">
    <property type="term" value="F:zinc ion binding"/>
    <property type="evidence" value="ECO:0007669"/>
    <property type="project" value="InterPro"/>
</dbReference>
<feature type="compositionally biased region" description="Low complexity" evidence="5">
    <location>
        <begin position="164"/>
        <end position="174"/>
    </location>
</feature>
<feature type="compositionally biased region" description="Low complexity" evidence="5">
    <location>
        <begin position="310"/>
        <end position="319"/>
    </location>
</feature>
<protein>
    <recommendedName>
        <fullName evidence="6">Zn(2)-C6 fungal-type domain-containing protein</fullName>
    </recommendedName>
</protein>
<feature type="compositionally biased region" description="Polar residues" evidence="5">
    <location>
        <begin position="130"/>
        <end position="143"/>
    </location>
</feature>
<dbReference type="InterPro" id="IPR001138">
    <property type="entry name" value="Zn2Cys6_DnaBD"/>
</dbReference>
<keyword evidence="4" id="KW-0539">Nucleus</keyword>
<dbReference type="InterPro" id="IPR036864">
    <property type="entry name" value="Zn2-C6_fun-type_DNA-bd_sf"/>
</dbReference>
<dbReference type="CDD" id="cd00067">
    <property type="entry name" value="GAL4"/>
    <property type="match status" value="1"/>
</dbReference>
<evidence type="ECO:0000256" key="2">
    <source>
        <dbReference type="ARBA" id="ARBA00023015"/>
    </source>
</evidence>
<evidence type="ECO:0000256" key="4">
    <source>
        <dbReference type="ARBA" id="ARBA00023242"/>
    </source>
</evidence>
<dbReference type="CDD" id="cd12148">
    <property type="entry name" value="fungal_TF_MHR"/>
    <property type="match status" value="1"/>
</dbReference>
<feature type="compositionally biased region" description="Basic and acidic residues" evidence="5">
    <location>
        <begin position="360"/>
        <end position="376"/>
    </location>
</feature>
<reference evidence="7" key="2">
    <citation type="submission" date="2023-06" db="EMBL/GenBank/DDBJ databases">
        <authorList>
            <person name="Kobayashi Y."/>
            <person name="Kayamori A."/>
            <person name="Aoki K."/>
            <person name="Shiwa Y."/>
            <person name="Fujita N."/>
            <person name="Sugita T."/>
            <person name="Iwasaki W."/>
            <person name="Tanaka N."/>
            <person name="Takashima M."/>
        </authorList>
    </citation>
    <scope>NUCLEOTIDE SEQUENCE</scope>
    <source>
        <strain evidence="7">HIS016</strain>
    </source>
</reference>
<feature type="region of interest" description="Disordered" evidence="5">
    <location>
        <begin position="116"/>
        <end position="179"/>
    </location>
</feature>
<evidence type="ECO:0000256" key="5">
    <source>
        <dbReference type="SAM" id="MobiDB-lite"/>
    </source>
</evidence>
<keyword evidence="3" id="KW-0804">Transcription</keyword>
<keyword evidence="2" id="KW-0805">Transcription regulation</keyword>
<feature type="region of interest" description="Disordered" evidence="5">
    <location>
        <begin position="274"/>
        <end position="376"/>
    </location>
</feature>
<dbReference type="Gene3D" id="4.10.240.10">
    <property type="entry name" value="Zn(2)-C6 fungal-type DNA-binding domain"/>
    <property type="match status" value="1"/>
</dbReference>
<proteinExistence type="predicted"/>
<evidence type="ECO:0000256" key="3">
    <source>
        <dbReference type="ARBA" id="ARBA00023163"/>
    </source>
</evidence>
<dbReference type="PANTHER" id="PTHR47424">
    <property type="entry name" value="REGULATORY PROTEIN GAL4"/>
    <property type="match status" value="1"/>
</dbReference>
<dbReference type="InterPro" id="IPR007219">
    <property type="entry name" value="XnlR_reg_dom"/>
</dbReference>
<keyword evidence="8" id="KW-1185">Reference proteome</keyword>
<keyword evidence="1" id="KW-0479">Metal-binding</keyword>
<dbReference type="Pfam" id="PF04082">
    <property type="entry name" value="Fungal_trans"/>
    <property type="match status" value="1"/>
</dbReference>
<dbReference type="InterPro" id="IPR051127">
    <property type="entry name" value="Fungal_SecMet_Regulators"/>
</dbReference>
<dbReference type="SMART" id="SM00906">
    <property type="entry name" value="Fungal_trans"/>
    <property type="match status" value="1"/>
</dbReference>
<dbReference type="GO" id="GO:0000981">
    <property type="term" value="F:DNA-binding transcription factor activity, RNA polymerase II-specific"/>
    <property type="evidence" value="ECO:0007669"/>
    <property type="project" value="InterPro"/>
</dbReference>
<gene>
    <name evidence="7" type="ORF">CspeluHIS016_0702450</name>
</gene>
<feature type="compositionally biased region" description="Polar residues" evidence="5">
    <location>
        <begin position="320"/>
        <end position="335"/>
    </location>
</feature>
<reference evidence="7" key="1">
    <citation type="journal article" date="2023" name="BMC Genomics">
        <title>Chromosome-level genome assemblies of Cutaneotrichosporon spp. (Trichosporonales, Basidiomycota) reveal imbalanced evolution between nucleotide sequences and chromosome synteny.</title>
        <authorList>
            <person name="Kobayashi Y."/>
            <person name="Kayamori A."/>
            <person name="Aoki K."/>
            <person name="Shiwa Y."/>
            <person name="Matsutani M."/>
            <person name="Fujita N."/>
            <person name="Sugita T."/>
            <person name="Iwasaki W."/>
            <person name="Tanaka N."/>
            <person name="Takashima M."/>
        </authorList>
    </citation>
    <scope>NUCLEOTIDE SEQUENCE</scope>
    <source>
        <strain evidence="7">HIS016</strain>
    </source>
</reference>
<feature type="domain" description="Zn(2)-C6 fungal-type" evidence="6">
    <location>
        <begin position="383"/>
        <end position="415"/>
    </location>
</feature>
<dbReference type="PANTHER" id="PTHR47424:SF6">
    <property type="entry name" value="PROLINE UTILIZATION TRANS-ACTIVATOR"/>
    <property type="match status" value="1"/>
</dbReference>
<dbReference type="AlphaFoldDB" id="A0AAD3TZA6"/>
<sequence>MLADDDEIYNYLTKCRQLLMFALTEEEHSDLREIMFPALSGGIMPRPDKLRQLMHLYHNIVLEVCDWMVYSKGYPHILIENHYSFNAFLQRVDGAIIDECHGVERTRSRRGFKAMSLATVPETPDAPSEHSITSTPTVQSASPLSKGLVNLNTPPLTPPESEEPASTPETTSLPITPAPEALLPEVVTEALPSPKTERTPPKLSQDLLPLVPPALQMSLFDDEPSTSTPTLSRPRSLSIADPVSIMVTPSSATPSFASHKTPKVSPVVDEFKHHDKLTPSFPPPAFISRRPEPKLERPEARPERAEPEPHSVSSSVPSSATNSPRIRPMSSSGTQLLGDALLNSSKPPSDLPKLPRPRVRQTDEERKAKRRVPEDKRRRVEVSCDRCKLRKTKCIREASEATCKECSKAAHTCVSSLPRKRRIYATEEQLTGRFRALDAIVRHLYASRNLESDEAIEALAAELGAGHADVGSAIGDAPVNQRLANLTVPEGRLMPAAAGPMYLGAASTFIFASQAKELVKKSHLDNLALFDEAGLRRFLQAADFAPYGASRSGAGSRDADDAGIQSRSIFRSKAMAATLPLREVCDGLVRGFFAHVHPSLSIFHIASFQEQYQAIWASKEHELDPGWSCSLYMVLVFGAQALESERGSTPLTPTEQARYLTVAIGHLDSLITTASLASVQALMLVSLYHYNTGERSTAWTFIGQAARVAVSLGMHRDGEDGNFDVVERNLRRLVWWQLFIFEQTLSLDLGRPGTGTDLVDVTVALPDPSIIDQGDYPPDYLKHAVALADLSIKIKRFVAATSMGYEDTRKLAHSTMQAEDLHRLLLRWESHLGDLLDAECPFATARLRRMHLLLHVQYQHLTSVLGRPFVLARAHHLALSRTQAVHPLDQRLEALATTARDAARLTLDYLRRMAESDMLEPQVWLDFSYAHHATFILGLHSKFGVKDQEDRRAVSDIVNRAQRLILSPTYRLLMQLTTQYAYIVGLAPDSDVSLRTSIRVSSQRFDPMQGQASLEELFSILPAQPEATEPLGDVRAFGMDGVVPMDYFEVGLRDATAVDGGLGLEERGSR</sequence>
<evidence type="ECO:0000256" key="1">
    <source>
        <dbReference type="ARBA" id="ARBA00022723"/>
    </source>
</evidence>
<comment type="caution">
    <text evidence="7">The sequence shown here is derived from an EMBL/GenBank/DDBJ whole genome shotgun (WGS) entry which is preliminary data.</text>
</comment>
<dbReference type="Proteomes" id="UP001222932">
    <property type="component" value="Unassembled WGS sequence"/>
</dbReference>
<feature type="compositionally biased region" description="Basic and acidic residues" evidence="5">
    <location>
        <begin position="289"/>
        <end position="309"/>
    </location>
</feature>